<feature type="compositionally biased region" description="Polar residues" evidence="1">
    <location>
        <begin position="213"/>
        <end position="225"/>
    </location>
</feature>
<evidence type="ECO:0000313" key="3">
    <source>
        <dbReference type="Proteomes" id="UP001385951"/>
    </source>
</evidence>
<dbReference type="Proteomes" id="UP001385951">
    <property type="component" value="Unassembled WGS sequence"/>
</dbReference>
<gene>
    <name evidence="2" type="ORF">QCA50_000865</name>
</gene>
<protein>
    <submittedName>
        <fullName evidence="2">Uncharacterized protein</fullName>
    </submittedName>
</protein>
<sequence>MPPQSSRAIAHSDSDEPLNVLPKQPTRRRGAAPVAQSSRPSASLPGGRKPVRSPRSSSGRPTKQSKSGPSATESEDNAESDARSMFKLPPLPQRTRTGQSSTSVPAVDPKPKVRRYRNVTPSTPATDANDDSHRMPPPPLPSHSSLSPTPLPHRSGVPDLEMELQDAPLITSSPSSPKTPNSHHHITSGQRPSTSSSMSPPRLRRAASDSEAILSSQGHETSPAQRQDADIAQEWLTWCISADAACVAINRLEELTSL</sequence>
<proteinExistence type="predicted"/>
<feature type="region of interest" description="Disordered" evidence="1">
    <location>
        <begin position="1"/>
        <end position="228"/>
    </location>
</feature>
<feature type="compositionally biased region" description="Low complexity" evidence="1">
    <location>
        <begin position="191"/>
        <end position="201"/>
    </location>
</feature>
<feature type="compositionally biased region" description="Low complexity" evidence="1">
    <location>
        <begin position="45"/>
        <end position="61"/>
    </location>
</feature>
<evidence type="ECO:0000256" key="1">
    <source>
        <dbReference type="SAM" id="MobiDB-lite"/>
    </source>
</evidence>
<organism evidence="2 3">
    <name type="scientific">Cerrena zonata</name>
    <dbReference type="NCBI Taxonomy" id="2478898"/>
    <lineage>
        <taxon>Eukaryota</taxon>
        <taxon>Fungi</taxon>
        <taxon>Dikarya</taxon>
        <taxon>Basidiomycota</taxon>
        <taxon>Agaricomycotina</taxon>
        <taxon>Agaricomycetes</taxon>
        <taxon>Polyporales</taxon>
        <taxon>Cerrenaceae</taxon>
        <taxon>Cerrena</taxon>
    </lineage>
</organism>
<feature type="compositionally biased region" description="Polar residues" evidence="1">
    <location>
        <begin position="94"/>
        <end position="104"/>
    </location>
</feature>
<feature type="compositionally biased region" description="Low complexity" evidence="1">
    <location>
        <begin position="142"/>
        <end position="155"/>
    </location>
</feature>
<dbReference type="EMBL" id="JASBNA010000001">
    <property type="protein sequence ID" value="KAK7696212.1"/>
    <property type="molecule type" value="Genomic_DNA"/>
</dbReference>
<name>A0AAW0GVL1_9APHY</name>
<accession>A0AAW0GVL1</accession>
<reference evidence="2 3" key="1">
    <citation type="submission" date="2022-09" db="EMBL/GenBank/DDBJ databases">
        <authorList>
            <person name="Palmer J.M."/>
        </authorList>
    </citation>
    <scope>NUCLEOTIDE SEQUENCE [LARGE SCALE GENOMIC DNA]</scope>
    <source>
        <strain evidence="2 3">DSM 7382</strain>
    </source>
</reference>
<evidence type="ECO:0000313" key="2">
    <source>
        <dbReference type="EMBL" id="KAK7696212.1"/>
    </source>
</evidence>
<comment type="caution">
    <text evidence="2">The sequence shown here is derived from an EMBL/GenBank/DDBJ whole genome shotgun (WGS) entry which is preliminary data.</text>
</comment>
<feature type="compositionally biased region" description="Polar residues" evidence="1">
    <location>
        <begin position="62"/>
        <end position="72"/>
    </location>
</feature>
<dbReference type="AlphaFoldDB" id="A0AAW0GVL1"/>
<keyword evidence="3" id="KW-1185">Reference proteome</keyword>